<reference evidence="1" key="1">
    <citation type="submission" date="2020-05" db="EMBL/GenBank/DDBJ databases">
        <authorList>
            <person name="Chiriac C."/>
            <person name="Salcher M."/>
            <person name="Ghai R."/>
            <person name="Kavagutti S V."/>
        </authorList>
    </citation>
    <scope>NUCLEOTIDE SEQUENCE</scope>
</reference>
<sequence>MLQRQGGRDGLARDATLRHLAADTDGPVEDLRLHAALGIGHRDDPGIDLLVDPRRAGHEVRSEVGQVIDDLVNPTVNGTREADLQLCRQQHLAKRVSERKPQQLELVSADQSERLDRGTLVRPVRVRELDTLGLTSRTGGVDQCCKVVGPDCRVCLPHSGGMGAEQCPSAAGEVLERDDPFVGPRGEIDSRRIDKDDFLHRRNIRALLQELLELRTILGHDEPRAGIAQDERDVVGIGRGIDRGGSTSGAHHCKVGKDPLQTRRARDCDPLLGQ</sequence>
<protein>
    <submittedName>
        <fullName evidence="1">Unannotated protein</fullName>
    </submittedName>
</protein>
<proteinExistence type="predicted"/>
<gene>
    <name evidence="1" type="ORF">UFOPK3752_02161</name>
</gene>
<accession>A0A6J7KRN8</accession>
<name>A0A6J7KRN8_9ZZZZ</name>
<organism evidence="1">
    <name type="scientific">freshwater metagenome</name>
    <dbReference type="NCBI Taxonomy" id="449393"/>
    <lineage>
        <taxon>unclassified sequences</taxon>
        <taxon>metagenomes</taxon>
        <taxon>ecological metagenomes</taxon>
    </lineage>
</organism>
<dbReference type="EMBL" id="CAFBND010000137">
    <property type="protein sequence ID" value="CAB4959118.1"/>
    <property type="molecule type" value="Genomic_DNA"/>
</dbReference>
<evidence type="ECO:0000313" key="1">
    <source>
        <dbReference type="EMBL" id="CAB4959118.1"/>
    </source>
</evidence>
<dbReference type="AlphaFoldDB" id="A0A6J7KRN8"/>